<organism evidence="3 4">
    <name type="scientific">Dyella ginsengisoli</name>
    <dbReference type="NCBI Taxonomy" id="363848"/>
    <lineage>
        <taxon>Bacteria</taxon>
        <taxon>Pseudomonadati</taxon>
        <taxon>Pseudomonadota</taxon>
        <taxon>Gammaproteobacteria</taxon>
        <taxon>Lysobacterales</taxon>
        <taxon>Rhodanobacteraceae</taxon>
        <taxon>Dyella</taxon>
    </lineage>
</organism>
<evidence type="ECO:0000313" key="3">
    <source>
        <dbReference type="EMBL" id="MFK2903751.1"/>
    </source>
</evidence>
<evidence type="ECO:0000256" key="1">
    <source>
        <dbReference type="SAM" id="Phobius"/>
    </source>
</evidence>
<accession>A0ABW8JRL7</accession>
<comment type="caution">
    <text evidence="3">The sequence shown here is derived from an EMBL/GenBank/DDBJ whole genome shotgun (WGS) entry which is preliminary data.</text>
</comment>
<dbReference type="InterPro" id="IPR025645">
    <property type="entry name" value="DUF4349"/>
</dbReference>
<keyword evidence="1" id="KW-1133">Transmembrane helix</keyword>
<gene>
    <name evidence="3" type="ORF">ISP17_07235</name>
</gene>
<feature type="transmembrane region" description="Helical" evidence="1">
    <location>
        <begin position="187"/>
        <end position="209"/>
    </location>
</feature>
<dbReference type="Proteomes" id="UP001620460">
    <property type="component" value="Unassembled WGS sequence"/>
</dbReference>
<evidence type="ECO:0000313" key="4">
    <source>
        <dbReference type="Proteomes" id="UP001620460"/>
    </source>
</evidence>
<feature type="domain" description="DUF4349" evidence="2">
    <location>
        <begin position="9"/>
        <end position="206"/>
    </location>
</feature>
<dbReference type="EMBL" id="JADIKM010000002">
    <property type="protein sequence ID" value="MFK2903751.1"/>
    <property type="molecule type" value="Genomic_DNA"/>
</dbReference>
<evidence type="ECO:0000259" key="2">
    <source>
        <dbReference type="Pfam" id="PF14257"/>
    </source>
</evidence>
<dbReference type="Pfam" id="PF14257">
    <property type="entry name" value="DUF4349"/>
    <property type="match status" value="1"/>
</dbReference>
<protein>
    <submittedName>
        <fullName evidence="3">DUF4349 domain-containing protein</fullName>
    </submittedName>
</protein>
<reference evidence="3 4" key="1">
    <citation type="submission" date="2020-10" db="EMBL/GenBank/DDBJ databases">
        <title>Phylogeny of dyella-like bacteria.</title>
        <authorList>
            <person name="Fu J."/>
        </authorList>
    </citation>
    <scope>NUCLEOTIDE SEQUENCE [LARGE SCALE GENOMIC DNA]</scope>
    <source>
        <strain evidence="3 4">Gsoil3046</strain>
    </source>
</reference>
<name>A0ABW8JRL7_9GAMM</name>
<keyword evidence="1" id="KW-0472">Membrane</keyword>
<keyword evidence="4" id="KW-1185">Reference proteome</keyword>
<keyword evidence="1" id="KW-0812">Transmembrane</keyword>
<proteinExistence type="predicted"/>
<sequence length="219" mass="24127">MLAYSHMLRIDLPGPSIAGRMTEVRAACENARFGACNVLRIDQSEHGGSLTVRIAPGGVEPLSRLAAQGGRIGFRQTTAEDLSSAVQDNRQQLALLESHAHTLEELAAGKDLSISDRIALSHEQASVQQQLQALHATEATQQRQLDTNRLELDFRDRDIETGHGRIAEAAGDMLDQAAEGVADVLRMLGYGLPFLILAFPLALLWRWLWRRMSRRGNRG</sequence>